<sequence length="358" mass="39781">MLRALFLNGCVLVTLTFLLSLTYPFRNVPDRWQRPLRLMLFSVMGIVLMYFPAELLPGVHLDLRAVPVLLVTLEVGLLHGLGAAVIILSVRFLQGGTGVLPGVLALLTVTVTAGLARRYQAIQIRDLVTSRGLWALLLCLPYPLTLLLLPNGQSALLRLGGPLLLFNAAGLLVCASILIQRQQSLWILEQLTHQAERDALTGLANRRRFDLDLQRLGRQDALLLIDIDHFKRVNDTFGHAVGDEVLREVARCLESQGRARDTTYRYGGEEFAVILREIQPAHLRRVADRFRTAVGQCSMPPLNGQRITVSVGVAHAHVPFPIEDADRALYAAKKAGRNCVQLAPNEHRQLTRTPERSQ</sequence>
<dbReference type="PANTHER" id="PTHR45138:SF9">
    <property type="entry name" value="DIGUANYLATE CYCLASE DGCM-RELATED"/>
    <property type="match status" value="1"/>
</dbReference>
<evidence type="ECO:0000256" key="3">
    <source>
        <dbReference type="ARBA" id="ARBA00022692"/>
    </source>
</evidence>
<keyword evidence="3 6" id="KW-0812">Transmembrane</keyword>
<dbReference type="InterPro" id="IPR011620">
    <property type="entry name" value="Sig_transdc_His_kinase_LytS_TM"/>
</dbReference>
<evidence type="ECO:0000256" key="1">
    <source>
        <dbReference type="ARBA" id="ARBA00004651"/>
    </source>
</evidence>
<evidence type="ECO:0000256" key="2">
    <source>
        <dbReference type="ARBA" id="ARBA00022475"/>
    </source>
</evidence>
<dbReference type="InterPro" id="IPR043128">
    <property type="entry name" value="Rev_trsase/Diguanyl_cyclase"/>
</dbReference>
<dbReference type="CDD" id="cd01949">
    <property type="entry name" value="GGDEF"/>
    <property type="match status" value="1"/>
</dbReference>
<comment type="caution">
    <text evidence="8">The sequence shown here is derived from an EMBL/GenBank/DDBJ whole genome shotgun (WGS) entry which is preliminary data.</text>
</comment>
<dbReference type="Pfam" id="PF07694">
    <property type="entry name" value="5TM-5TMR_LYT"/>
    <property type="match status" value="1"/>
</dbReference>
<organism evidence="8 9">
    <name type="scientific">Deinococcus ruber</name>
    <dbReference type="NCBI Taxonomy" id="1848197"/>
    <lineage>
        <taxon>Bacteria</taxon>
        <taxon>Thermotogati</taxon>
        <taxon>Deinococcota</taxon>
        <taxon>Deinococci</taxon>
        <taxon>Deinococcales</taxon>
        <taxon>Deinococcaceae</taxon>
        <taxon>Deinococcus</taxon>
    </lineage>
</organism>
<evidence type="ECO:0000256" key="4">
    <source>
        <dbReference type="ARBA" id="ARBA00022989"/>
    </source>
</evidence>
<keyword evidence="9" id="KW-1185">Reference proteome</keyword>
<dbReference type="AlphaFoldDB" id="A0A918FFG8"/>
<dbReference type="EMBL" id="BMQL01000065">
    <property type="protein sequence ID" value="GGR34774.1"/>
    <property type="molecule type" value="Genomic_DNA"/>
</dbReference>
<gene>
    <name evidence="8" type="ORF">GCM10008957_51080</name>
</gene>
<dbReference type="SMART" id="SM00267">
    <property type="entry name" value="GGDEF"/>
    <property type="match status" value="1"/>
</dbReference>
<feature type="transmembrane region" description="Helical" evidence="6">
    <location>
        <begin position="36"/>
        <end position="56"/>
    </location>
</feature>
<reference evidence="8" key="2">
    <citation type="submission" date="2020-09" db="EMBL/GenBank/DDBJ databases">
        <authorList>
            <person name="Sun Q."/>
            <person name="Ohkuma M."/>
        </authorList>
    </citation>
    <scope>NUCLEOTIDE SEQUENCE</scope>
    <source>
        <strain evidence="8">JCM 31311</strain>
    </source>
</reference>
<feature type="transmembrane region" description="Helical" evidence="6">
    <location>
        <begin position="68"/>
        <end position="93"/>
    </location>
</feature>
<evidence type="ECO:0000256" key="6">
    <source>
        <dbReference type="SAM" id="Phobius"/>
    </source>
</evidence>
<dbReference type="GO" id="GO:1902201">
    <property type="term" value="P:negative regulation of bacterial-type flagellum-dependent cell motility"/>
    <property type="evidence" value="ECO:0007669"/>
    <property type="project" value="TreeGrafter"/>
</dbReference>
<evidence type="ECO:0000259" key="7">
    <source>
        <dbReference type="PROSITE" id="PS50887"/>
    </source>
</evidence>
<feature type="transmembrane region" description="Helical" evidence="6">
    <location>
        <begin position="155"/>
        <end position="179"/>
    </location>
</feature>
<dbReference type="Proteomes" id="UP000603865">
    <property type="component" value="Unassembled WGS sequence"/>
</dbReference>
<keyword evidence="4 6" id="KW-1133">Transmembrane helix</keyword>
<reference evidence="8" key="1">
    <citation type="journal article" date="2014" name="Int. J. Syst. Evol. Microbiol.">
        <title>Complete genome sequence of Corynebacterium casei LMG S-19264T (=DSM 44701T), isolated from a smear-ripened cheese.</title>
        <authorList>
            <consortium name="US DOE Joint Genome Institute (JGI-PGF)"/>
            <person name="Walter F."/>
            <person name="Albersmeier A."/>
            <person name="Kalinowski J."/>
            <person name="Ruckert C."/>
        </authorList>
    </citation>
    <scope>NUCLEOTIDE SEQUENCE</scope>
    <source>
        <strain evidence="8">JCM 31311</strain>
    </source>
</reference>
<proteinExistence type="predicted"/>
<feature type="transmembrane region" description="Helical" evidence="6">
    <location>
        <begin position="128"/>
        <end position="149"/>
    </location>
</feature>
<accession>A0A918FFG8</accession>
<dbReference type="Pfam" id="PF00990">
    <property type="entry name" value="GGDEF"/>
    <property type="match status" value="1"/>
</dbReference>
<dbReference type="NCBIfam" id="TIGR00254">
    <property type="entry name" value="GGDEF"/>
    <property type="match status" value="1"/>
</dbReference>
<evidence type="ECO:0000313" key="8">
    <source>
        <dbReference type="EMBL" id="GGR34774.1"/>
    </source>
</evidence>
<comment type="subcellular location">
    <subcellularLocation>
        <location evidence="1">Cell membrane</location>
        <topology evidence="1">Multi-pass membrane protein</topology>
    </subcellularLocation>
</comment>
<dbReference type="InterPro" id="IPR029787">
    <property type="entry name" value="Nucleotide_cyclase"/>
</dbReference>
<dbReference type="GO" id="GO:0005886">
    <property type="term" value="C:plasma membrane"/>
    <property type="evidence" value="ECO:0007669"/>
    <property type="project" value="UniProtKB-SubCell"/>
</dbReference>
<dbReference type="GO" id="GO:0043709">
    <property type="term" value="P:cell adhesion involved in single-species biofilm formation"/>
    <property type="evidence" value="ECO:0007669"/>
    <property type="project" value="TreeGrafter"/>
</dbReference>
<evidence type="ECO:0000256" key="5">
    <source>
        <dbReference type="ARBA" id="ARBA00023136"/>
    </source>
</evidence>
<feature type="transmembrane region" description="Helical" evidence="6">
    <location>
        <begin position="99"/>
        <end position="116"/>
    </location>
</feature>
<feature type="domain" description="GGDEF" evidence="7">
    <location>
        <begin position="218"/>
        <end position="345"/>
    </location>
</feature>
<protein>
    <submittedName>
        <fullName evidence="8">GGDEF domain-containing protein</fullName>
    </submittedName>
</protein>
<keyword evidence="5 6" id="KW-0472">Membrane</keyword>
<dbReference type="PROSITE" id="PS50887">
    <property type="entry name" value="GGDEF"/>
    <property type="match status" value="1"/>
</dbReference>
<dbReference type="InterPro" id="IPR050469">
    <property type="entry name" value="Diguanylate_Cyclase"/>
</dbReference>
<dbReference type="FunFam" id="3.30.70.270:FF:000001">
    <property type="entry name" value="Diguanylate cyclase domain protein"/>
    <property type="match status" value="1"/>
</dbReference>
<keyword evidence="2" id="KW-1003">Cell membrane</keyword>
<dbReference type="GO" id="GO:0052621">
    <property type="term" value="F:diguanylate cyclase activity"/>
    <property type="evidence" value="ECO:0007669"/>
    <property type="project" value="TreeGrafter"/>
</dbReference>
<name>A0A918FFG8_9DEIO</name>
<dbReference type="GO" id="GO:0000155">
    <property type="term" value="F:phosphorelay sensor kinase activity"/>
    <property type="evidence" value="ECO:0007669"/>
    <property type="project" value="InterPro"/>
</dbReference>
<dbReference type="SUPFAM" id="SSF55073">
    <property type="entry name" value="Nucleotide cyclase"/>
    <property type="match status" value="1"/>
</dbReference>
<dbReference type="Gene3D" id="3.30.70.270">
    <property type="match status" value="1"/>
</dbReference>
<dbReference type="InterPro" id="IPR000160">
    <property type="entry name" value="GGDEF_dom"/>
</dbReference>
<dbReference type="PANTHER" id="PTHR45138">
    <property type="entry name" value="REGULATORY COMPONENTS OF SENSORY TRANSDUCTION SYSTEM"/>
    <property type="match status" value="1"/>
</dbReference>
<evidence type="ECO:0000313" key="9">
    <source>
        <dbReference type="Proteomes" id="UP000603865"/>
    </source>
</evidence>
<dbReference type="GO" id="GO:0071555">
    <property type="term" value="P:cell wall organization"/>
    <property type="evidence" value="ECO:0007669"/>
    <property type="project" value="InterPro"/>
</dbReference>